<dbReference type="InterPro" id="IPR057326">
    <property type="entry name" value="KR_dom"/>
</dbReference>
<dbReference type="AlphaFoldDB" id="A0A7Y6DJE2"/>
<proteinExistence type="inferred from homology"/>
<sequence length="248" mass="26294">MKRLEGKVALISGAASGIGAASAIRFAEEGAGIVICDIDETKAGAVLETIRALGGKVLFCRLDVRDENQWAAAFMAALAQFGSVDIVMNSAGIAVAGDVETMSFDDWNKELSVNLHGTFLGMKQAFKHLREKGGSIINLSSIEGIVGHPGYVAYCAGKGAIRNLTKSAALHAGRKGYRIRVNSIHPGYITTPMVGNDPVELERLRRLHPIGFLGEAIDIANMALFLASDESRFATGAEFVIDGGFLAQ</sequence>
<dbReference type="Gene3D" id="3.40.50.720">
    <property type="entry name" value="NAD(P)-binding Rossmann-like Domain"/>
    <property type="match status" value="1"/>
</dbReference>
<dbReference type="FunFam" id="3.40.50.720:FF:000084">
    <property type="entry name" value="Short-chain dehydrogenase reductase"/>
    <property type="match status" value="1"/>
</dbReference>
<dbReference type="PRINTS" id="PR00081">
    <property type="entry name" value="GDHRDH"/>
</dbReference>
<evidence type="ECO:0000313" key="4">
    <source>
        <dbReference type="EMBL" id="NUT89099.1"/>
    </source>
</evidence>
<evidence type="ECO:0000259" key="3">
    <source>
        <dbReference type="SMART" id="SM00822"/>
    </source>
</evidence>
<dbReference type="Pfam" id="PF13561">
    <property type="entry name" value="adh_short_C2"/>
    <property type="match status" value="1"/>
</dbReference>
<dbReference type="EMBL" id="JABFMR010000024">
    <property type="protein sequence ID" value="NUT89099.1"/>
    <property type="molecule type" value="Genomic_DNA"/>
</dbReference>
<dbReference type="InterPro" id="IPR020904">
    <property type="entry name" value="Sc_DH/Rdtase_CS"/>
</dbReference>
<organism evidence="4 5">
    <name type="scientific">Pseudomonas corrugata</name>
    <dbReference type="NCBI Taxonomy" id="47879"/>
    <lineage>
        <taxon>Bacteria</taxon>
        <taxon>Pseudomonadati</taxon>
        <taxon>Pseudomonadota</taxon>
        <taxon>Gammaproteobacteria</taxon>
        <taxon>Pseudomonadales</taxon>
        <taxon>Pseudomonadaceae</taxon>
        <taxon>Pseudomonas</taxon>
    </lineage>
</organism>
<dbReference type="RefSeq" id="WP_175363627.1">
    <property type="nucleotide sequence ID" value="NZ_JABFMO010000008.1"/>
</dbReference>
<evidence type="ECO:0000256" key="2">
    <source>
        <dbReference type="ARBA" id="ARBA00023002"/>
    </source>
</evidence>
<gene>
    <name evidence="4" type="ORF">HNO91_21935</name>
</gene>
<dbReference type="GO" id="GO:0016616">
    <property type="term" value="F:oxidoreductase activity, acting on the CH-OH group of donors, NAD or NADP as acceptor"/>
    <property type="evidence" value="ECO:0007669"/>
    <property type="project" value="TreeGrafter"/>
</dbReference>
<dbReference type="PANTHER" id="PTHR42760:SF133">
    <property type="entry name" value="3-OXOACYL-[ACYL-CARRIER-PROTEIN] REDUCTASE"/>
    <property type="match status" value="1"/>
</dbReference>
<reference evidence="4 5" key="1">
    <citation type="journal article" date="2020" name="Front. Plant Sci.">
        <title>Isolation of Rhizosphere Bacteria That Improve Quality and Water Stress Tolerance in Greenhouse Ornamentals.</title>
        <authorList>
            <person name="Nordstedt N.P."/>
            <person name="Jones M.L."/>
        </authorList>
    </citation>
    <scope>NUCLEOTIDE SEQUENCE [LARGE SCALE GENOMIC DNA]</scope>
    <source>
        <strain evidence="4 5">C7D2</strain>
    </source>
</reference>
<dbReference type="Proteomes" id="UP000536720">
    <property type="component" value="Unassembled WGS sequence"/>
</dbReference>
<dbReference type="SMART" id="SM00822">
    <property type="entry name" value="PKS_KR"/>
    <property type="match status" value="1"/>
</dbReference>
<evidence type="ECO:0000313" key="5">
    <source>
        <dbReference type="Proteomes" id="UP000536720"/>
    </source>
</evidence>
<dbReference type="SUPFAM" id="SSF51735">
    <property type="entry name" value="NAD(P)-binding Rossmann-fold domains"/>
    <property type="match status" value="1"/>
</dbReference>
<dbReference type="InterPro" id="IPR002347">
    <property type="entry name" value="SDR_fam"/>
</dbReference>
<comment type="caution">
    <text evidence="4">The sequence shown here is derived from an EMBL/GenBank/DDBJ whole genome shotgun (WGS) entry which is preliminary data.</text>
</comment>
<comment type="similarity">
    <text evidence="1">Belongs to the short-chain dehydrogenases/reductases (SDR) family.</text>
</comment>
<evidence type="ECO:0000256" key="1">
    <source>
        <dbReference type="ARBA" id="ARBA00006484"/>
    </source>
</evidence>
<dbReference type="PRINTS" id="PR00080">
    <property type="entry name" value="SDRFAMILY"/>
</dbReference>
<keyword evidence="2" id="KW-0560">Oxidoreductase</keyword>
<protein>
    <submittedName>
        <fullName evidence="4">SDR family oxidoreductase</fullName>
    </submittedName>
</protein>
<name>A0A7Y6DJE2_9PSED</name>
<dbReference type="PANTHER" id="PTHR42760">
    <property type="entry name" value="SHORT-CHAIN DEHYDROGENASES/REDUCTASES FAMILY MEMBER"/>
    <property type="match status" value="1"/>
</dbReference>
<feature type="domain" description="Ketoreductase" evidence="3">
    <location>
        <begin position="7"/>
        <end position="192"/>
    </location>
</feature>
<accession>A0A7Y6DJE2</accession>
<dbReference type="PROSITE" id="PS00061">
    <property type="entry name" value="ADH_SHORT"/>
    <property type="match status" value="1"/>
</dbReference>
<dbReference type="InterPro" id="IPR036291">
    <property type="entry name" value="NAD(P)-bd_dom_sf"/>
</dbReference>